<dbReference type="SUPFAM" id="SSF46785">
    <property type="entry name" value="Winged helix' DNA-binding domain"/>
    <property type="match status" value="1"/>
</dbReference>
<dbReference type="SMART" id="SM00415">
    <property type="entry name" value="HSF"/>
    <property type="match status" value="1"/>
</dbReference>
<evidence type="ECO:0000256" key="3">
    <source>
        <dbReference type="ARBA" id="ARBA00023015"/>
    </source>
</evidence>
<dbReference type="Proteomes" id="UP001058974">
    <property type="component" value="Chromosome 1"/>
</dbReference>
<dbReference type="PANTHER" id="PTHR10015">
    <property type="entry name" value="HEAT SHOCK TRANSCRIPTION FACTOR"/>
    <property type="match status" value="1"/>
</dbReference>
<dbReference type="Pfam" id="PF00447">
    <property type="entry name" value="HSF_DNA-bind"/>
    <property type="match status" value="1"/>
</dbReference>
<organism evidence="11 12">
    <name type="scientific">Pisum sativum</name>
    <name type="common">Garden pea</name>
    <name type="synonym">Lathyrus oleraceus</name>
    <dbReference type="NCBI Taxonomy" id="3888"/>
    <lineage>
        <taxon>Eukaryota</taxon>
        <taxon>Viridiplantae</taxon>
        <taxon>Streptophyta</taxon>
        <taxon>Embryophyta</taxon>
        <taxon>Tracheophyta</taxon>
        <taxon>Spermatophyta</taxon>
        <taxon>Magnoliopsida</taxon>
        <taxon>eudicotyledons</taxon>
        <taxon>Gunneridae</taxon>
        <taxon>Pentapetalae</taxon>
        <taxon>rosids</taxon>
        <taxon>fabids</taxon>
        <taxon>Fabales</taxon>
        <taxon>Fabaceae</taxon>
        <taxon>Papilionoideae</taxon>
        <taxon>50 kb inversion clade</taxon>
        <taxon>NPAAA clade</taxon>
        <taxon>Hologalegina</taxon>
        <taxon>IRL clade</taxon>
        <taxon>Fabeae</taxon>
        <taxon>Lathyrus</taxon>
    </lineage>
</organism>
<comment type="subcellular location">
    <subcellularLocation>
        <location evidence="1">Nucleus</location>
    </subcellularLocation>
</comment>
<keyword evidence="4" id="KW-0346">Stress response</keyword>
<feature type="coiled-coil region" evidence="9">
    <location>
        <begin position="139"/>
        <end position="166"/>
    </location>
</feature>
<dbReference type="PRINTS" id="PR00056">
    <property type="entry name" value="HSFDOMAIN"/>
</dbReference>
<keyword evidence="6" id="KW-0804">Transcription</keyword>
<evidence type="ECO:0000256" key="6">
    <source>
        <dbReference type="ARBA" id="ARBA00023163"/>
    </source>
</evidence>
<evidence type="ECO:0000313" key="12">
    <source>
        <dbReference type="Proteomes" id="UP001058974"/>
    </source>
</evidence>
<evidence type="ECO:0000256" key="7">
    <source>
        <dbReference type="ARBA" id="ARBA00023242"/>
    </source>
</evidence>
<dbReference type="Gramene" id="Psat1g195320.1">
    <property type="protein sequence ID" value="Psat1g195320.1.cds"/>
    <property type="gene ID" value="Psat1g195320"/>
</dbReference>
<dbReference type="Gramene" id="PSAT_LOCUS4185_t1">
    <property type="protein sequence ID" value="CAL5183643.1"/>
    <property type="gene ID" value="PSAT_LOCUS4185"/>
</dbReference>
<dbReference type="GO" id="GO:0006357">
    <property type="term" value="P:regulation of transcription by RNA polymerase II"/>
    <property type="evidence" value="ECO:0007669"/>
    <property type="project" value="TreeGrafter"/>
</dbReference>
<protein>
    <recommendedName>
        <fullName evidence="10">HSF-type DNA-binding domain-containing protein</fullName>
    </recommendedName>
</protein>
<dbReference type="InterPro" id="IPR000232">
    <property type="entry name" value="HSF_DNA-bd"/>
</dbReference>
<keyword evidence="12" id="KW-1185">Reference proteome</keyword>
<dbReference type="Gramene" id="Psat01G0521000-T1">
    <property type="protein sequence ID" value="KAI5447667.1"/>
    <property type="gene ID" value="KIW84_015210"/>
</dbReference>
<keyword evidence="7" id="KW-0539">Nucleus</keyword>
<evidence type="ECO:0000256" key="2">
    <source>
        <dbReference type="ARBA" id="ARBA00022553"/>
    </source>
</evidence>
<evidence type="ECO:0000259" key="10">
    <source>
        <dbReference type="SMART" id="SM00415"/>
    </source>
</evidence>
<evidence type="ECO:0000256" key="4">
    <source>
        <dbReference type="ARBA" id="ARBA00023016"/>
    </source>
</evidence>
<sequence>MEQVQISLNSVPPFLAKTYMMISDPTTDAIVSWSATNRSFVVWDQPEFSKELLPRFFKHNNFSSFVRQLNTYGFSKVGQDQWEFSNEDFVRDQPDLMKNIHRRRPVFSHSPSNAHRQHTATSGVTAGVGVAAPLTESERRNFKALIENLRHEKEELLMERQRQQEEGNQNEMQLRSSKDRLQQLELNQQTLHSSLGQVLQKSAEEASLLPSTVNKGTKRSYLGIFSYKNLASIKLLKETSEELSRANAESASVLRINMERLDLLESSLAFWESLAKEVIDTSFETGAKLNFDDFMNPPHDPGMSRAQLDFEVPPESSGNKVNSLPDSAVVPDPNPVELDLDDPVVPEPAAIAVPDPVAPGPVVTVVLDSTTLKEQPVGTIPGTTEFNTPFWQKCLLEDPYEFESENPREIRKYCWSVKDRKKP</sequence>
<dbReference type="InterPro" id="IPR036388">
    <property type="entry name" value="WH-like_DNA-bd_sf"/>
</dbReference>
<keyword evidence="2" id="KW-0597">Phosphoprotein</keyword>
<evidence type="ECO:0000256" key="8">
    <source>
        <dbReference type="ARBA" id="ARBA00061350"/>
    </source>
</evidence>
<comment type="similarity">
    <text evidence="8">Belongs to the HSF family. Class A subfamily.</text>
</comment>
<dbReference type="GO" id="GO:0003700">
    <property type="term" value="F:DNA-binding transcription factor activity"/>
    <property type="evidence" value="ECO:0007669"/>
    <property type="project" value="InterPro"/>
</dbReference>
<dbReference type="Gene3D" id="1.10.10.10">
    <property type="entry name" value="Winged helix-like DNA-binding domain superfamily/Winged helix DNA-binding domain"/>
    <property type="match status" value="1"/>
</dbReference>
<proteinExistence type="inferred from homology"/>
<reference evidence="11 12" key="1">
    <citation type="journal article" date="2022" name="Nat. Genet.">
        <title>Improved pea reference genome and pan-genome highlight genomic features and evolutionary characteristics.</title>
        <authorList>
            <person name="Yang T."/>
            <person name="Liu R."/>
            <person name="Luo Y."/>
            <person name="Hu S."/>
            <person name="Wang D."/>
            <person name="Wang C."/>
            <person name="Pandey M.K."/>
            <person name="Ge S."/>
            <person name="Xu Q."/>
            <person name="Li N."/>
            <person name="Li G."/>
            <person name="Huang Y."/>
            <person name="Saxena R.K."/>
            <person name="Ji Y."/>
            <person name="Li M."/>
            <person name="Yan X."/>
            <person name="He Y."/>
            <person name="Liu Y."/>
            <person name="Wang X."/>
            <person name="Xiang C."/>
            <person name="Varshney R.K."/>
            <person name="Ding H."/>
            <person name="Gao S."/>
            <person name="Zong X."/>
        </authorList>
    </citation>
    <scope>NUCLEOTIDE SEQUENCE [LARGE SCALE GENOMIC DNA]</scope>
    <source>
        <strain evidence="11 12">cv. Zhongwan 6</strain>
    </source>
</reference>
<evidence type="ECO:0000256" key="5">
    <source>
        <dbReference type="ARBA" id="ARBA00023125"/>
    </source>
</evidence>
<dbReference type="PANTHER" id="PTHR10015:SF161">
    <property type="entry name" value="HEAT STRESS TRANSCRIPTION FACTOR A-4A"/>
    <property type="match status" value="1"/>
</dbReference>
<keyword evidence="5" id="KW-0238">DNA-binding</keyword>
<keyword evidence="9" id="KW-0175">Coiled coil</keyword>
<gene>
    <name evidence="11" type="ORF">KIW84_015210</name>
</gene>
<evidence type="ECO:0000256" key="9">
    <source>
        <dbReference type="SAM" id="Coils"/>
    </source>
</evidence>
<keyword evidence="3" id="KW-0805">Transcription regulation</keyword>
<name>A0A9D5BPP6_PEA</name>
<feature type="domain" description="HSF-type DNA-binding" evidence="10">
    <location>
        <begin position="10"/>
        <end position="103"/>
    </location>
</feature>
<evidence type="ECO:0000313" key="11">
    <source>
        <dbReference type="EMBL" id="KAI5447667.1"/>
    </source>
</evidence>
<dbReference type="OrthoDB" id="1742280at2759"/>
<dbReference type="FunFam" id="1.10.10.10:FF:000057">
    <property type="entry name" value="Heat shock transcription factor 1"/>
    <property type="match status" value="1"/>
</dbReference>
<dbReference type="AlphaFoldDB" id="A0A9D5BPP6"/>
<comment type="caution">
    <text evidence="11">The sequence shown here is derived from an EMBL/GenBank/DDBJ whole genome shotgun (WGS) entry which is preliminary data.</text>
</comment>
<dbReference type="GO" id="GO:0005634">
    <property type="term" value="C:nucleus"/>
    <property type="evidence" value="ECO:0007669"/>
    <property type="project" value="UniProtKB-SubCell"/>
</dbReference>
<dbReference type="GO" id="GO:0000978">
    <property type="term" value="F:RNA polymerase II cis-regulatory region sequence-specific DNA binding"/>
    <property type="evidence" value="ECO:0007669"/>
    <property type="project" value="TreeGrafter"/>
</dbReference>
<dbReference type="GO" id="GO:0034605">
    <property type="term" value="P:cellular response to heat"/>
    <property type="evidence" value="ECO:0007669"/>
    <property type="project" value="TreeGrafter"/>
</dbReference>
<accession>A0A9D5BPP6</accession>
<dbReference type="InterPro" id="IPR036390">
    <property type="entry name" value="WH_DNA-bd_sf"/>
</dbReference>
<evidence type="ECO:0000256" key="1">
    <source>
        <dbReference type="ARBA" id="ARBA00004123"/>
    </source>
</evidence>
<dbReference type="EMBL" id="JAMSHJ010000001">
    <property type="protein sequence ID" value="KAI5447667.1"/>
    <property type="molecule type" value="Genomic_DNA"/>
</dbReference>